<dbReference type="Gene3D" id="1.20.120.530">
    <property type="entry name" value="GntR ligand-binding domain-like"/>
    <property type="match status" value="1"/>
</dbReference>
<dbReference type="InterPro" id="IPR036390">
    <property type="entry name" value="WH_DNA-bd_sf"/>
</dbReference>
<evidence type="ECO:0000259" key="4">
    <source>
        <dbReference type="PROSITE" id="PS50949"/>
    </source>
</evidence>
<sequence>MKNSAIVVPTVAQEVYKAIRNQIIRGEFAPGQKLSIRKLAELYGVSTMPVREALSKLETEGFVQFDRRSIIVNQLSTKELIEIFAIRKLLEKQAIEWATPNICPPDLVLLENIIKEMDENIHSPFEWRRLNKKFHFELYSHAHSKPLWELLHQLWGRVESYMNIYSSSEHLSSAQAEHYKMLELIKEKKLDELTALILEHIQITCDAIIEEMAKLE</sequence>
<gene>
    <name evidence="5" type="ORF">WMO63_11775</name>
</gene>
<reference evidence="5 6" key="1">
    <citation type="submission" date="2024-03" db="EMBL/GenBank/DDBJ databases">
        <title>Human intestinal bacterial collection.</title>
        <authorList>
            <person name="Pauvert C."/>
            <person name="Hitch T.C.A."/>
            <person name="Clavel T."/>
        </authorList>
    </citation>
    <scope>NUCLEOTIDE SEQUENCE [LARGE SCALE GENOMIC DNA]</scope>
    <source>
        <strain evidence="5 6">CLA-SR-H024</strain>
    </source>
</reference>
<dbReference type="RefSeq" id="WP_031536694.1">
    <property type="nucleotide sequence ID" value="NZ_JBBMFN010000025.1"/>
</dbReference>
<dbReference type="Pfam" id="PF07729">
    <property type="entry name" value="FCD"/>
    <property type="match status" value="1"/>
</dbReference>
<dbReference type="PROSITE" id="PS50949">
    <property type="entry name" value="HTH_GNTR"/>
    <property type="match status" value="1"/>
</dbReference>
<dbReference type="PANTHER" id="PTHR43537:SF41">
    <property type="entry name" value="TRANSCRIPTIONAL REGULATORY PROTEIN"/>
    <property type="match status" value="1"/>
</dbReference>
<keyword evidence="6" id="KW-1185">Reference proteome</keyword>
<dbReference type="SUPFAM" id="SSF46785">
    <property type="entry name" value="Winged helix' DNA-binding domain"/>
    <property type="match status" value="1"/>
</dbReference>
<feature type="domain" description="HTH gntR-type" evidence="4">
    <location>
        <begin position="9"/>
        <end position="75"/>
    </location>
</feature>
<dbReference type="SUPFAM" id="SSF48008">
    <property type="entry name" value="GntR ligand-binding domain-like"/>
    <property type="match status" value="1"/>
</dbReference>
<dbReference type="Proteomes" id="UP001465426">
    <property type="component" value="Unassembled WGS sequence"/>
</dbReference>
<accession>A0ABV1EZ20</accession>
<dbReference type="Gene3D" id="1.10.10.10">
    <property type="entry name" value="Winged helix-like DNA-binding domain superfamily/Winged helix DNA-binding domain"/>
    <property type="match status" value="1"/>
</dbReference>
<dbReference type="InterPro" id="IPR036388">
    <property type="entry name" value="WH-like_DNA-bd_sf"/>
</dbReference>
<protein>
    <submittedName>
        <fullName evidence="5">GntR family transcriptional regulator</fullName>
    </submittedName>
</protein>
<comment type="caution">
    <text evidence="5">The sequence shown here is derived from an EMBL/GenBank/DDBJ whole genome shotgun (WGS) entry which is preliminary data.</text>
</comment>
<dbReference type="PANTHER" id="PTHR43537">
    <property type="entry name" value="TRANSCRIPTIONAL REGULATOR, GNTR FAMILY"/>
    <property type="match status" value="1"/>
</dbReference>
<dbReference type="InterPro" id="IPR000524">
    <property type="entry name" value="Tscrpt_reg_HTH_GntR"/>
</dbReference>
<organism evidence="5 6">
    <name type="scientific">Niallia hominis</name>
    <dbReference type="NCBI Taxonomy" id="3133173"/>
    <lineage>
        <taxon>Bacteria</taxon>
        <taxon>Bacillati</taxon>
        <taxon>Bacillota</taxon>
        <taxon>Bacilli</taxon>
        <taxon>Bacillales</taxon>
        <taxon>Bacillaceae</taxon>
        <taxon>Niallia</taxon>
    </lineage>
</organism>
<dbReference type="Pfam" id="PF00392">
    <property type="entry name" value="GntR"/>
    <property type="match status" value="1"/>
</dbReference>
<dbReference type="InterPro" id="IPR011711">
    <property type="entry name" value="GntR_C"/>
</dbReference>
<evidence type="ECO:0000256" key="3">
    <source>
        <dbReference type="ARBA" id="ARBA00023163"/>
    </source>
</evidence>
<dbReference type="InterPro" id="IPR008920">
    <property type="entry name" value="TF_FadR/GntR_C"/>
</dbReference>
<evidence type="ECO:0000313" key="5">
    <source>
        <dbReference type="EMBL" id="MEQ2466345.1"/>
    </source>
</evidence>
<evidence type="ECO:0000313" key="6">
    <source>
        <dbReference type="Proteomes" id="UP001465426"/>
    </source>
</evidence>
<dbReference type="SMART" id="SM00895">
    <property type="entry name" value="FCD"/>
    <property type="match status" value="1"/>
</dbReference>
<evidence type="ECO:0000256" key="1">
    <source>
        <dbReference type="ARBA" id="ARBA00023015"/>
    </source>
</evidence>
<keyword evidence="2" id="KW-0238">DNA-binding</keyword>
<dbReference type="EMBL" id="JBBMFN010000025">
    <property type="protein sequence ID" value="MEQ2466345.1"/>
    <property type="molecule type" value="Genomic_DNA"/>
</dbReference>
<name>A0ABV1EZ20_9BACI</name>
<keyword evidence="1" id="KW-0805">Transcription regulation</keyword>
<dbReference type="SMART" id="SM00345">
    <property type="entry name" value="HTH_GNTR"/>
    <property type="match status" value="1"/>
</dbReference>
<proteinExistence type="predicted"/>
<evidence type="ECO:0000256" key="2">
    <source>
        <dbReference type="ARBA" id="ARBA00023125"/>
    </source>
</evidence>
<dbReference type="CDD" id="cd07377">
    <property type="entry name" value="WHTH_GntR"/>
    <property type="match status" value="1"/>
</dbReference>
<keyword evidence="3" id="KW-0804">Transcription</keyword>